<dbReference type="PANTHER" id="PTHR31726">
    <property type="entry name" value="PROTEIN ICE2"/>
    <property type="match status" value="1"/>
</dbReference>
<organism evidence="2 3">
    <name type="scientific">Rhodotorula toruloides</name>
    <name type="common">Yeast</name>
    <name type="synonym">Rhodosporidium toruloides</name>
    <dbReference type="NCBI Taxonomy" id="5286"/>
    <lineage>
        <taxon>Eukaryota</taxon>
        <taxon>Fungi</taxon>
        <taxon>Dikarya</taxon>
        <taxon>Basidiomycota</taxon>
        <taxon>Pucciniomycotina</taxon>
        <taxon>Microbotryomycetes</taxon>
        <taxon>Sporidiobolales</taxon>
        <taxon>Sporidiobolaceae</taxon>
        <taxon>Rhodotorula</taxon>
    </lineage>
</organism>
<feature type="transmembrane region" description="Helical" evidence="1">
    <location>
        <begin position="312"/>
        <end position="331"/>
    </location>
</feature>
<dbReference type="Pfam" id="PF08426">
    <property type="entry name" value="ICE2"/>
    <property type="match status" value="1"/>
</dbReference>
<feature type="transmembrane region" description="Helical" evidence="1">
    <location>
        <begin position="146"/>
        <end position="167"/>
    </location>
</feature>
<sequence length="447" mass="49076">MASVFVRWARIGAHIASFAQCILYLPLTLDIAGKESMLALSLLLTLSFGLSATLHLIVRNTRLRLLSTSFAWLQPLLIPCLLLLTLNLYSSSALPPPSLKDKILHSAATAQQLPTTPSSNFYASLVSLARAAPSYWERFLRTSSPVFVILEGLCTLLCIQAVSRFTIARIEGSRSPDLLKMLVLVISAVLYVGSAYFLWESYGAVPDRISATLIGVAVTTIVFLSGISFGLQKGNVIETSLMLAYAVFQIFHLSSRPQMYTGGLLKHVLKAPGTNGHPPLPPVVLQSLDAVSSAVSQTFGAGVEFVMAASSALPFSVLVTLFYRVAVLYLATRIVLALKRQTGGYEDNRKLSEEEPARPLRSLTMRRRTDCAATAPQAARVMTIVLAYARSLLVAVYTHLLLLSESNDQVFWRWCNVFLVQILWAIEIRLGAHMDEDATVEARWKTE</sequence>
<evidence type="ECO:0000313" key="3">
    <source>
        <dbReference type="Proteomes" id="UP000239560"/>
    </source>
</evidence>
<dbReference type="OrthoDB" id="5577218at2759"/>
<dbReference type="GO" id="GO:0000921">
    <property type="term" value="P:septin ring assembly"/>
    <property type="evidence" value="ECO:0007669"/>
    <property type="project" value="TreeGrafter"/>
</dbReference>
<dbReference type="GO" id="GO:0005789">
    <property type="term" value="C:endoplasmic reticulum membrane"/>
    <property type="evidence" value="ECO:0007669"/>
    <property type="project" value="TreeGrafter"/>
</dbReference>
<feature type="transmembrane region" description="Helical" evidence="1">
    <location>
        <begin position="38"/>
        <end position="58"/>
    </location>
</feature>
<proteinExistence type="predicted"/>
<evidence type="ECO:0000313" key="2">
    <source>
        <dbReference type="EMBL" id="PRQ75921.1"/>
    </source>
</evidence>
<feature type="transmembrane region" description="Helical" evidence="1">
    <location>
        <begin position="385"/>
        <end position="404"/>
    </location>
</feature>
<dbReference type="PANTHER" id="PTHR31726:SF2">
    <property type="entry name" value="PROTEIN ICE2"/>
    <property type="match status" value="1"/>
</dbReference>
<feature type="transmembrane region" description="Helical" evidence="1">
    <location>
        <begin position="179"/>
        <end position="199"/>
    </location>
</feature>
<feature type="transmembrane region" description="Helical" evidence="1">
    <location>
        <begin position="410"/>
        <end position="426"/>
    </location>
</feature>
<keyword evidence="1" id="KW-0812">Transmembrane</keyword>
<feature type="transmembrane region" description="Helical" evidence="1">
    <location>
        <begin position="211"/>
        <end position="229"/>
    </location>
</feature>
<comment type="caution">
    <text evidence="2">The sequence shown here is derived from an EMBL/GenBank/DDBJ whole genome shotgun (WGS) entry which is preliminary data.</text>
</comment>
<dbReference type="EMBL" id="LCTV02000003">
    <property type="protein sequence ID" value="PRQ75921.1"/>
    <property type="molecule type" value="Genomic_DNA"/>
</dbReference>
<accession>A0A2T0AD32</accession>
<dbReference type="InterPro" id="IPR013635">
    <property type="entry name" value="Ice2"/>
</dbReference>
<gene>
    <name evidence="2" type="ORF">AAT19DRAFT_12943</name>
</gene>
<feature type="transmembrane region" description="Helical" evidence="1">
    <location>
        <begin position="12"/>
        <end position="32"/>
    </location>
</feature>
<reference evidence="2 3" key="1">
    <citation type="journal article" date="2018" name="Elife">
        <title>Functional genomics of lipid metabolism in the oleaginous yeast Rhodosporidium toruloides.</title>
        <authorList>
            <person name="Coradetti S.T."/>
            <person name="Pinel D."/>
            <person name="Geiselman G."/>
            <person name="Ito M."/>
            <person name="Mondo S."/>
            <person name="Reilly M.C."/>
            <person name="Cheng Y.F."/>
            <person name="Bauer S."/>
            <person name="Grigoriev I."/>
            <person name="Gladden J.M."/>
            <person name="Simmons B.A."/>
            <person name="Brem R."/>
            <person name="Arkin A.P."/>
            <person name="Skerker J.M."/>
        </authorList>
    </citation>
    <scope>NUCLEOTIDE SEQUENCE [LARGE SCALE GENOMIC DNA]</scope>
    <source>
        <strain evidence="2 3">NBRC 0880</strain>
    </source>
</reference>
<protein>
    <submittedName>
        <fullName evidence="2">ICE2-domain containing protein</fullName>
    </submittedName>
</protein>
<name>A0A2T0AD32_RHOTO</name>
<dbReference type="Proteomes" id="UP000239560">
    <property type="component" value="Unassembled WGS sequence"/>
</dbReference>
<keyword evidence="1" id="KW-0472">Membrane</keyword>
<feature type="transmembrane region" description="Helical" evidence="1">
    <location>
        <begin position="236"/>
        <end position="254"/>
    </location>
</feature>
<feature type="transmembrane region" description="Helical" evidence="1">
    <location>
        <begin position="70"/>
        <end position="89"/>
    </location>
</feature>
<dbReference type="GO" id="GO:0048309">
    <property type="term" value="P:endoplasmic reticulum inheritance"/>
    <property type="evidence" value="ECO:0007669"/>
    <property type="project" value="TreeGrafter"/>
</dbReference>
<dbReference type="AlphaFoldDB" id="A0A2T0AD32"/>
<dbReference type="GO" id="GO:0032541">
    <property type="term" value="C:cortical endoplasmic reticulum"/>
    <property type="evidence" value="ECO:0007669"/>
    <property type="project" value="TreeGrafter"/>
</dbReference>
<dbReference type="GO" id="GO:0097038">
    <property type="term" value="C:perinuclear endoplasmic reticulum"/>
    <property type="evidence" value="ECO:0007669"/>
    <property type="project" value="TreeGrafter"/>
</dbReference>
<keyword evidence="1" id="KW-1133">Transmembrane helix</keyword>
<evidence type="ECO:0000256" key="1">
    <source>
        <dbReference type="SAM" id="Phobius"/>
    </source>
</evidence>